<keyword evidence="7" id="KW-0067">ATP-binding</keyword>
<dbReference type="EC" id="5.6.2.3" evidence="10"/>
<sequence>MESQLLHNEEAEKSVIAALLLNNENYYRASGKLKADLFWSEKNKVLYKAIISIIKKEKIADIITVSQFFMEKKQNVLWQPFEIAEISSYIATDVTFLQNVAILCDLHTRRQYWEFGQRLITSGVDLSVSTDDIKQQLSNILNTTDEETSEIISLEEANNNLLKKVEANMFGKENTAIHTGFRMIDDISGFQYTDLNVIAAESSVGKTSWAINIAVNAAENGTPTMIYSMEMTSTQLAARINSARCDFSSSTIQYKKLSTDQYMKISAVADETSKLPIYFDDKSTSTYEAIAESIQRNARKEKAKLFIIDYIQILCSTGKINNQEQFLGYVARDLKDIAKSNNVCIVILSQLARDRENPYPTLARVRGSGQIQEASDNVFFIYRPEICNKTTYHDFPNVKNVVGTAELIWAKGRNTGLRQCVVRFDAMTTRFYDEDFENVYSSTSIEKKEEFNKEKKDLPFPQPGQGALPF</sequence>
<evidence type="ECO:0000256" key="12">
    <source>
        <dbReference type="SAM" id="MobiDB-lite"/>
    </source>
</evidence>
<keyword evidence="5" id="KW-0378">Hydrolase</keyword>
<evidence type="ECO:0000256" key="7">
    <source>
        <dbReference type="ARBA" id="ARBA00022840"/>
    </source>
</evidence>
<dbReference type="GO" id="GO:0005829">
    <property type="term" value="C:cytosol"/>
    <property type="evidence" value="ECO:0007669"/>
    <property type="project" value="TreeGrafter"/>
</dbReference>
<reference evidence="14 15" key="1">
    <citation type="submission" date="2014-07" db="EMBL/GenBank/DDBJ databases">
        <authorList>
            <person name="McCorrison J."/>
            <person name="Sanka R."/>
            <person name="Torralba M."/>
            <person name="Gillis M."/>
            <person name="Haft D.H."/>
            <person name="Methe B."/>
            <person name="Sutton G."/>
            <person name="Nelson K.E."/>
        </authorList>
    </citation>
    <scope>NUCLEOTIDE SEQUENCE [LARGE SCALE GENOMIC DNA]</scope>
    <source>
        <strain evidence="14 15">DNF00882</strain>
    </source>
</reference>
<dbReference type="InterPro" id="IPR007694">
    <property type="entry name" value="DNA_helicase_DnaB-like_C"/>
</dbReference>
<dbReference type="GO" id="GO:0003677">
    <property type="term" value="F:DNA binding"/>
    <property type="evidence" value="ECO:0007669"/>
    <property type="project" value="UniProtKB-KW"/>
</dbReference>
<dbReference type="InterPro" id="IPR007693">
    <property type="entry name" value="DNA_helicase_DnaB-like_N"/>
</dbReference>
<dbReference type="InterPro" id="IPR027417">
    <property type="entry name" value="P-loop_NTPase"/>
</dbReference>
<evidence type="ECO:0000256" key="11">
    <source>
        <dbReference type="ARBA" id="ARBA00048954"/>
    </source>
</evidence>
<comment type="caution">
    <text evidence="14">The sequence shown here is derived from an EMBL/GenBank/DDBJ whole genome shotgun (WGS) entry which is preliminary data.</text>
</comment>
<evidence type="ECO:0000256" key="6">
    <source>
        <dbReference type="ARBA" id="ARBA00022806"/>
    </source>
</evidence>
<dbReference type="GO" id="GO:0016787">
    <property type="term" value="F:hydrolase activity"/>
    <property type="evidence" value="ECO:0007669"/>
    <property type="project" value="UniProtKB-KW"/>
</dbReference>
<dbReference type="RefSeq" id="WP_036882250.1">
    <property type="nucleotide sequence ID" value="NZ_JRNR01000004.1"/>
</dbReference>
<keyword evidence="6" id="KW-0347">Helicase</keyword>
<dbReference type="GO" id="GO:0006269">
    <property type="term" value="P:DNA replication, synthesis of primer"/>
    <property type="evidence" value="ECO:0007669"/>
    <property type="project" value="UniProtKB-KW"/>
</dbReference>
<dbReference type="GO" id="GO:1990077">
    <property type="term" value="C:primosome complex"/>
    <property type="evidence" value="ECO:0007669"/>
    <property type="project" value="UniProtKB-KW"/>
</dbReference>
<gene>
    <name evidence="14" type="ORF">HMPREF0654_01475</name>
</gene>
<evidence type="ECO:0000256" key="8">
    <source>
        <dbReference type="ARBA" id="ARBA00023125"/>
    </source>
</evidence>
<dbReference type="SUPFAM" id="SSF48024">
    <property type="entry name" value="N-terminal domain of DnaB helicase"/>
    <property type="match status" value="1"/>
</dbReference>
<feature type="region of interest" description="Disordered" evidence="12">
    <location>
        <begin position="451"/>
        <end position="470"/>
    </location>
</feature>
<feature type="domain" description="SF4 helicase" evidence="13">
    <location>
        <begin position="170"/>
        <end position="438"/>
    </location>
</feature>
<dbReference type="PANTHER" id="PTHR30153:SF2">
    <property type="entry name" value="REPLICATIVE DNA HELICASE"/>
    <property type="match status" value="1"/>
</dbReference>
<evidence type="ECO:0000313" key="14">
    <source>
        <dbReference type="EMBL" id="KGF50375.1"/>
    </source>
</evidence>
<keyword evidence="8" id="KW-0238">DNA-binding</keyword>
<dbReference type="Proteomes" id="UP000029538">
    <property type="component" value="Unassembled WGS sequence"/>
</dbReference>
<dbReference type="Gene3D" id="1.10.860.10">
    <property type="entry name" value="DNAb Helicase, Chain A"/>
    <property type="match status" value="1"/>
</dbReference>
<dbReference type="Gene3D" id="3.40.50.300">
    <property type="entry name" value="P-loop containing nucleotide triphosphate hydrolases"/>
    <property type="match status" value="1"/>
</dbReference>
<evidence type="ECO:0000313" key="15">
    <source>
        <dbReference type="Proteomes" id="UP000029538"/>
    </source>
</evidence>
<dbReference type="Pfam" id="PF03796">
    <property type="entry name" value="DnaB_C"/>
    <property type="match status" value="1"/>
</dbReference>
<dbReference type="PANTHER" id="PTHR30153">
    <property type="entry name" value="REPLICATIVE DNA HELICASE DNAB"/>
    <property type="match status" value="1"/>
</dbReference>
<evidence type="ECO:0000256" key="2">
    <source>
        <dbReference type="ARBA" id="ARBA00022515"/>
    </source>
</evidence>
<protein>
    <recommendedName>
        <fullName evidence="10">DNA 5'-3' helicase</fullName>
        <ecNumber evidence="10">5.6.2.3</ecNumber>
    </recommendedName>
</protein>
<organism evidence="14 15">
    <name type="scientific">Prevotella disiens DNF00882</name>
    <dbReference type="NCBI Taxonomy" id="1401075"/>
    <lineage>
        <taxon>Bacteria</taxon>
        <taxon>Pseudomonadati</taxon>
        <taxon>Bacteroidota</taxon>
        <taxon>Bacteroidia</taxon>
        <taxon>Bacteroidales</taxon>
        <taxon>Prevotellaceae</taxon>
        <taxon>Prevotella</taxon>
    </lineage>
</organism>
<dbReference type="Pfam" id="PF00772">
    <property type="entry name" value="DnaB"/>
    <property type="match status" value="1"/>
</dbReference>
<keyword evidence="3" id="KW-0235">DNA replication</keyword>
<dbReference type="InterPro" id="IPR016136">
    <property type="entry name" value="DNA_helicase_N/primase_C"/>
</dbReference>
<comment type="similarity">
    <text evidence="1">Belongs to the helicase family. DnaB subfamily.</text>
</comment>
<dbReference type="InterPro" id="IPR036185">
    <property type="entry name" value="DNA_heli_DnaB-like_N_sf"/>
</dbReference>
<evidence type="ECO:0000259" key="13">
    <source>
        <dbReference type="PROSITE" id="PS51199"/>
    </source>
</evidence>
<name>A0A096AUD9_9BACT</name>
<dbReference type="GO" id="GO:0005524">
    <property type="term" value="F:ATP binding"/>
    <property type="evidence" value="ECO:0007669"/>
    <property type="project" value="UniProtKB-KW"/>
</dbReference>
<accession>A0A096AUD9</accession>
<dbReference type="SUPFAM" id="SSF52540">
    <property type="entry name" value="P-loop containing nucleoside triphosphate hydrolases"/>
    <property type="match status" value="1"/>
</dbReference>
<evidence type="ECO:0000256" key="4">
    <source>
        <dbReference type="ARBA" id="ARBA00022741"/>
    </source>
</evidence>
<keyword evidence="4" id="KW-0547">Nucleotide-binding</keyword>
<evidence type="ECO:0000256" key="9">
    <source>
        <dbReference type="ARBA" id="ARBA00023235"/>
    </source>
</evidence>
<keyword evidence="9" id="KW-0413">Isomerase</keyword>
<evidence type="ECO:0000256" key="5">
    <source>
        <dbReference type="ARBA" id="ARBA00022801"/>
    </source>
</evidence>
<dbReference type="PROSITE" id="PS51199">
    <property type="entry name" value="SF4_HELICASE"/>
    <property type="match status" value="1"/>
</dbReference>
<dbReference type="GO" id="GO:0043139">
    <property type="term" value="F:5'-3' DNA helicase activity"/>
    <property type="evidence" value="ECO:0007669"/>
    <property type="project" value="UniProtKB-EC"/>
</dbReference>
<proteinExistence type="inferred from homology"/>
<comment type="catalytic activity">
    <reaction evidence="11">
        <text>ATP + H2O = ADP + phosphate + H(+)</text>
        <dbReference type="Rhea" id="RHEA:13065"/>
        <dbReference type="ChEBI" id="CHEBI:15377"/>
        <dbReference type="ChEBI" id="CHEBI:15378"/>
        <dbReference type="ChEBI" id="CHEBI:30616"/>
        <dbReference type="ChEBI" id="CHEBI:43474"/>
        <dbReference type="ChEBI" id="CHEBI:456216"/>
        <dbReference type="EC" id="5.6.2.3"/>
    </reaction>
</comment>
<evidence type="ECO:0000256" key="1">
    <source>
        <dbReference type="ARBA" id="ARBA00008428"/>
    </source>
</evidence>
<keyword evidence="2" id="KW-0639">Primosome</keyword>
<dbReference type="AlphaFoldDB" id="A0A096AUD9"/>
<dbReference type="EMBL" id="JRNR01000004">
    <property type="protein sequence ID" value="KGF50375.1"/>
    <property type="molecule type" value="Genomic_DNA"/>
</dbReference>
<evidence type="ECO:0000256" key="10">
    <source>
        <dbReference type="ARBA" id="ARBA00044969"/>
    </source>
</evidence>
<evidence type="ECO:0000256" key="3">
    <source>
        <dbReference type="ARBA" id="ARBA00022705"/>
    </source>
</evidence>